<evidence type="ECO:0000313" key="3">
    <source>
        <dbReference type="Proteomes" id="UP000324222"/>
    </source>
</evidence>
<reference evidence="2 3" key="1">
    <citation type="submission" date="2019-05" db="EMBL/GenBank/DDBJ databases">
        <title>Another draft genome of Portunus trituberculatus and its Hox gene families provides insights of decapod evolution.</title>
        <authorList>
            <person name="Jeong J.-H."/>
            <person name="Song I."/>
            <person name="Kim S."/>
            <person name="Choi T."/>
            <person name="Kim D."/>
            <person name="Ryu S."/>
            <person name="Kim W."/>
        </authorList>
    </citation>
    <scope>NUCLEOTIDE SEQUENCE [LARGE SCALE GENOMIC DNA]</scope>
    <source>
        <tissue evidence="2">Muscle</tissue>
    </source>
</reference>
<evidence type="ECO:0000256" key="1">
    <source>
        <dbReference type="SAM" id="MobiDB-lite"/>
    </source>
</evidence>
<evidence type="ECO:0000313" key="2">
    <source>
        <dbReference type="EMBL" id="MPD03055.1"/>
    </source>
</evidence>
<sequence length="72" mass="7397">MIASASSPPSPHHPHLDTPRGTHRPSDPARRCASPATTPPAVPHLATPLPPHPSLTSSHTSSCAPPRHGPAT</sequence>
<dbReference type="AlphaFoldDB" id="A0A5B7KER2"/>
<accession>A0A5B7KER2</accession>
<keyword evidence="3" id="KW-1185">Reference proteome</keyword>
<dbReference type="Proteomes" id="UP000324222">
    <property type="component" value="Unassembled WGS sequence"/>
</dbReference>
<proteinExistence type="predicted"/>
<feature type="compositionally biased region" description="Basic and acidic residues" evidence="1">
    <location>
        <begin position="14"/>
        <end position="30"/>
    </location>
</feature>
<gene>
    <name evidence="2" type="ORF">E2C01_098672</name>
</gene>
<feature type="compositionally biased region" description="Pro residues" evidence="1">
    <location>
        <begin position="37"/>
        <end position="53"/>
    </location>
</feature>
<comment type="caution">
    <text evidence="2">The sequence shown here is derived from an EMBL/GenBank/DDBJ whole genome shotgun (WGS) entry which is preliminary data.</text>
</comment>
<name>A0A5B7KER2_PORTR</name>
<feature type="region of interest" description="Disordered" evidence="1">
    <location>
        <begin position="1"/>
        <end position="72"/>
    </location>
</feature>
<dbReference type="EMBL" id="VSRR010134400">
    <property type="protein sequence ID" value="MPD03055.1"/>
    <property type="molecule type" value="Genomic_DNA"/>
</dbReference>
<organism evidence="2 3">
    <name type="scientific">Portunus trituberculatus</name>
    <name type="common">Swimming crab</name>
    <name type="synonym">Neptunus trituberculatus</name>
    <dbReference type="NCBI Taxonomy" id="210409"/>
    <lineage>
        <taxon>Eukaryota</taxon>
        <taxon>Metazoa</taxon>
        <taxon>Ecdysozoa</taxon>
        <taxon>Arthropoda</taxon>
        <taxon>Crustacea</taxon>
        <taxon>Multicrustacea</taxon>
        <taxon>Malacostraca</taxon>
        <taxon>Eumalacostraca</taxon>
        <taxon>Eucarida</taxon>
        <taxon>Decapoda</taxon>
        <taxon>Pleocyemata</taxon>
        <taxon>Brachyura</taxon>
        <taxon>Eubrachyura</taxon>
        <taxon>Portunoidea</taxon>
        <taxon>Portunidae</taxon>
        <taxon>Portuninae</taxon>
        <taxon>Portunus</taxon>
    </lineage>
</organism>
<protein>
    <submittedName>
        <fullName evidence="2">Uncharacterized protein</fullName>
    </submittedName>
</protein>